<dbReference type="AlphaFoldDB" id="A0AAF0IYK0"/>
<dbReference type="PANTHER" id="PTHR14303">
    <property type="entry name" value="DNA POLYMERASE DELTA SUBUNIT 4"/>
    <property type="match status" value="1"/>
</dbReference>
<dbReference type="GO" id="GO:0006261">
    <property type="term" value="P:DNA-templated DNA replication"/>
    <property type="evidence" value="ECO:0007669"/>
    <property type="project" value="TreeGrafter"/>
</dbReference>
<dbReference type="PANTHER" id="PTHR14303:SF0">
    <property type="entry name" value="DNA POLYMERASE DELTA SUBUNIT 4"/>
    <property type="match status" value="1"/>
</dbReference>
<dbReference type="GO" id="GO:0043625">
    <property type="term" value="C:delta DNA polymerase complex"/>
    <property type="evidence" value="ECO:0007669"/>
    <property type="project" value="TreeGrafter"/>
</dbReference>
<reference evidence="2" key="1">
    <citation type="submission" date="2023-03" db="EMBL/GenBank/DDBJ databases">
        <title>Mating type loci evolution in Malassezia.</title>
        <authorList>
            <person name="Coelho M.A."/>
        </authorList>
    </citation>
    <scope>NUCLEOTIDE SEQUENCE</scope>
    <source>
        <strain evidence="2">CBS 12830</strain>
    </source>
</reference>
<proteinExistence type="predicted"/>
<dbReference type="GO" id="GO:0003887">
    <property type="term" value="F:DNA-directed DNA polymerase activity"/>
    <property type="evidence" value="ECO:0007669"/>
    <property type="project" value="TreeGrafter"/>
</dbReference>
<evidence type="ECO:0000313" key="3">
    <source>
        <dbReference type="Proteomes" id="UP001214415"/>
    </source>
</evidence>
<keyword evidence="3" id="KW-1185">Reference proteome</keyword>
<name>A0AAF0IYK0_9BASI</name>
<accession>A0AAF0IYK0</accession>
<dbReference type="GO" id="GO:0000731">
    <property type="term" value="P:DNA synthesis involved in DNA repair"/>
    <property type="evidence" value="ECO:0007669"/>
    <property type="project" value="InterPro"/>
</dbReference>
<dbReference type="Pfam" id="PF04081">
    <property type="entry name" value="DNA_pol_delta_4"/>
    <property type="match status" value="1"/>
</dbReference>
<feature type="region of interest" description="Disordered" evidence="1">
    <location>
        <begin position="1"/>
        <end position="31"/>
    </location>
</feature>
<dbReference type="InterPro" id="IPR007218">
    <property type="entry name" value="DNA_pol_delta_4"/>
</dbReference>
<protein>
    <recommendedName>
        <fullName evidence="4">DNA polymerase delta subunit 4</fullName>
    </recommendedName>
</protein>
<sequence>MTTARTKAGGPLGLTNSKAGLKKAGGKRGQKIDRAVQAVAATHEPPAPVRTYSDAELKQAAGRPALDVHSAKYDALWEEACRTMGGKPIHADGTNRIEHILRVFDLNPAYGPCMGMTRLERWHRAQEIGENPPEPVRDILETREGVLALRLSVLDQTASLA</sequence>
<evidence type="ECO:0008006" key="4">
    <source>
        <dbReference type="Google" id="ProtNLM"/>
    </source>
</evidence>
<feature type="compositionally biased region" description="Basic residues" evidence="1">
    <location>
        <begin position="20"/>
        <end position="29"/>
    </location>
</feature>
<evidence type="ECO:0000313" key="2">
    <source>
        <dbReference type="EMBL" id="WFD22312.1"/>
    </source>
</evidence>
<dbReference type="Proteomes" id="UP001214415">
    <property type="component" value="Chromosome 2"/>
</dbReference>
<gene>
    <name evidence="2" type="ORF">MEQU1_000980</name>
</gene>
<dbReference type="EMBL" id="CP119901">
    <property type="protein sequence ID" value="WFD22312.1"/>
    <property type="molecule type" value="Genomic_DNA"/>
</dbReference>
<organism evidence="2 3">
    <name type="scientific">Malassezia equina</name>
    <dbReference type="NCBI Taxonomy" id="1381935"/>
    <lineage>
        <taxon>Eukaryota</taxon>
        <taxon>Fungi</taxon>
        <taxon>Dikarya</taxon>
        <taxon>Basidiomycota</taxon>
        <taxon>Ustilaginomycotina</taxon>
        <taxon>Malasseziomycetes</taxon>
        <taxon>Malasseziales</taxon>
        <taxon>Malasseziaceae</taxon>
        <taxon>Malassezia</taxon>
    </lineage>
</organism>
<evidence type="ECO:0000256" key="1">
    <source>
        <dbReference type="SAM" id="MobiDB-lite"/>
    </source>
</evidence>